<evidence type="ECO:0000313" key="2">
    <source>
        <dbReference type="EMBL" id="OGG68825.1"/>
    </source>
</evidence>
<gene>
    <name evidence="2" type="ORF">A3C20_00440</name>
</gene>
<dbReference type="AlphaFoldDB" id="A0A1F6E535"/>
<dbReference type="InterPro" id="IPR036390">
    <property type="entry name" value="WH_DNA-bd_sf"/>
</dbReference>
<dbReference type="PANTHER" id="PTHR34293:SF1">
    <property type="entry name" value="HTH-TYPE TRANSCRIPTIONAL REGULATOR TRMBL2"/>
    <property type="match status" value="1"/>
</dbReference>
<comment type="caution">
    <text evidence="2">The sequence shown here is derived from an EMBL/GenBank/DDBJ whole genome shotgun (WGS) entry which is preliminary data.</text>
</comment>
<dbReference type="InterPro" id="IPR036388">
    <property type="entry name" value="WH-like_DNA-bd_sf"/>
</dbReference>
<dbReference type="CDD" id="cd00090">
    <property type="entry name" value="HTH_ARSR"/>
    <property type="match status" value="1"/>
</dbReference>
<dbReference type="SUPFAM" id="SSF46785">
    <property type="entry name" value="Winged helix' DNA-binding domain"/>
    <property type="match status" value="1"/>
</dbReference>
<dbReference type="EMBL" id="MFLL01000027">
    <property type="protein sequence ID" value="OGG68825.1"/>
    <property type="molecule type" value="Genomic_DNA"/>
</dbReference>
<feature type="domain" description="Transcription regulator TrmB N-terminal" evidence="1">
    <location>
        <begin position="8"/>
        <end position="73"/>
    </location>
</feature>
<organism evidence="2 3">
    <name type="scientific">Candidatus Kaiserbacteria bacterium RIFCSPHIGHO2_02_FULL_55_25</name>
    <dbReference type="NCBI Taxonomy" id="1798498"/>
    <lineage>
        <taxon>Bacteria</taxon>
        <taxon>Candidatus Kaiseribacteriota</taxon>
    </lineage>
</organism>
<accession>A0A1F6E535</accession>
<dbReference type="PANTHER" id="PTHR34293">
    <property type="entry name" value="HTH-TYPE TRANSCRIPTIONAL REGULATOR TRMBL2"/>
    <property type="match status" value="1"/>
</dbReference>
<reference evidence="2 3" key="1">
    <citation type="journal article" date="2016" name="Nat. Commun.">
        <title>Thousands of microbial genomes shed light on interconnected biogeochemical processes in an aquifer system.</title>
        <authorList>
            <person name="Anantharaman K."/>
            <person name="Brown C.T."/>
            <person name="Hug L.A."/>
            <person name="Sharon I."/>
            <person name="Castelle C.J."/>
            <person name="Probst A.J."/>
            <person name="Thomas B.C."/>
            <person name="Singh A."/>
            <person name="Wilkins M.J."/>
            <person name="Karaoz U."/>
            <person name="Brodie E.L."/>
            <person name="Williams K.H."/>
            <person name="Hubbard S.S."/>
            <person name="Banfield J.F."/>
        </authorList>
    </citation>
    <scope>NUCLEOTIDE SEQUENCE [LARGE SCALE GENOMIC DNA]</scope>
</reference>
<name>A0A1F6E535_9BACT</name>
<dbReference type="InterPro" id="IPR051797">
    <property type="entry name" value="TrmB-like"/>
</dbReference>
<evidence type="ECO:0000313" key="3">
    <source>
        <dbReference type="Proteomes" id="UP000176914"/>
    </source>
</evidence>
<protein>
    <recommendedName>
        <fullName evidence="1">Transcription regulator TrmB N-terminal domain-containing protein</fullName>
    </recommendedName>
</protein>
<sequence length="245" mass="27744">MDCKQLEFTGTSEKAAKIYLAALSLGTTSVQELAQKTSIKRPTVYLHVDELIAQGLFEKISINKKHFYRAADPRVLEERLKNGLSAIQKVMPEFEALKARTPGKPQIVVYEGVEGIRNIYREVKKSNSFRVWSNVGEYYAPFHDVYMEVAESVKQNGIGVREIIADTKESRRYSRLVAKMCGPTYVARTATVEGFSNDAIIFGNIVALFRLSEHNMFVVRIEDKTIADSMKALFDMAWKSAKAFR</sequence>
<dbReference type="InterPro" id="IPR002831">
    <property type="entry name" value="Tscrpt_reg_TrmB_N"/>
</dbReference>
<dbReference type="Proteomes" id="UP000176914">
    <property type="component" value="Unassembled WGS sequence"/>
</dbReference>
<dbReference type="InterPro" id="IPR011991">
    <property type="entry name" value="ArsR-like_HTH"/>
</dbReference>
<proteinExistence type="predicted"/>
<dbReference type="Pfam" id="PF01978">
    <property type="entry name" value="TrmB"/>
    <property type="match status" value="1"/>
</dbReference>
<dbReference type="Gene3D" id="1.10.10.10">
    <property type="entry name" value="Winged helix-like DNA-binding domain superfamily/Winged helix DNA-binding domain"/>
    <property type="match status" value="1"/>
</dbReference>
<evidence type="ECO:0000259" key="1">
    <source>
        <dbReference type="Pfam" id="PF01978"/>
    </source>
</evidence>